<dbReference type="Pfam" id="PF21837">
    <property type="entry name" value="DUF6896"/>
    <property type="match status" value="1"/>
</dbReference>
<evidence type="ECO:0000313" key="2">
    <source>
        <dbReference type="EMBL" id="QEE49841.1"/>
    </source>
</evidence>
<reference evidence="2 3" key="1">
    <citation type="submission" date="2019-08" db="EMBL/GenBank/DDBJ databases">
        <title>Flavobacterium alkalisoli sp. nov., isolated from rhizosphere soil of Suaeda salsa.</title>
        <authorList>
            <person name="Sun J.-Q."/>
            <person name="Xu L."/>
        </authorList>
    </citation>
    <scope>NUCLEOTIDE SEQUENCE [LARGE SCALE GENOMIC DNA]</scope>
    <source>
        <strain evidence="2 3">XS-5</strain>
    </source>
</reference>
<organism evidence="2 3">
    <name type="scientific">Flavobacterium alkalisoli</name>
    <dbReference type="NCBI Taxonomy" id="2602769"/>
    <lineage>
        <taxon>Bacteria</taxon>
        <taxon>Pseudomonadati</taxon>
        <taxon>Bacteroidota</taxon>
        <taxon>Flavobacteriia</taxon>
        <taxon>Flavobacteriales</taxon>
        <taxon>Flavobacteriaceae</taxon>
        <taxon>Flavobacterium</taxon>
    </lineage>
</organism>
<name>A0A5B9FUF7_9FLAO</name>
<dbReference type="OrthoDB" id="709560at2"/>
<dbReference type="RefSeq" id="WP_147583342.1">
    <property type="nucleotide sequence ID" value="NZ_CP042831.1"/>
</dbReference>
<accession>A0A5B9FUF7</accession>
<dbReference type="Proteomes" id="UP000321222">
    <property type="component" value="Chromosome"/>
</dbReference>
<gene>
    <name evidence="2" type="ORF">FUA48_09660</name>
</gene>
<dbReference type="InterPro" id="IPR054191">
    <property type="entry name" value="DUF6896"/>
</dbReference>
<dbReference type="EMBL" id="CP042831">
    <property type="protein sequence ID" value="QEE49841.1"/>
    <property type="molecule type" value="Genomic_DNA"/>
</dbReference>
<evidence type="ECO:0000313" key="3">
    <source>
        <dbReference type="Proteomes" id="UP000321222"/>
    </source>
</evidence>
<sequence>MKKILDNYYDFIETFEKLLMSEYGLDVNPYSKAGTLVPRKGKIGEFEYHYHGAGCTVKKDDIICEYNIVPVNKPGIKFSLWSFSEYVNSSSALKKSGYTSDYIRNELEKLIDEGILEWDDIDGNPINIYIYNRNI</sequence>
<feature type="domain" description="DUF6896" evidence="1">
    <location>
        <begin position="2"/>
        <end position="119"/>
    </location>
</feature>
<dbReference type="AlphaFoldDB" id="A0A5B9FUF7"/>
<evidence type="ECO:0000259" key="1">
    <source>
        <dbReference type="Pfam" id="PF21837"/>
    </source>
</evidence>
<keyword evidence="3" id="KW-1185">Reference proteome</keyword>
<protein>
    <recommendedName>
        <fullName evidence="1">DUF6896 domain-containing protein</fullName>
    </recommendedName>
</protein>
<dbReference type="KEGG" id="fak:FUA48_09660"/>
<proteinExistence type="predicted"/>